<dbReference type="AlphaFoldDB" id="A0A4R3VVI6"/>
<keyword evidence="2" id="KW-1185">Reference proteome</keyword>
<proteinExistence type="predicted"/>
<dbReference type="EMBL" id="SMBZ01000027">
    <property type="protein sequence ID" value="TCV11583.1"/>
    <property type="molecule type" value="Genomic_DNA"/>
</dbReference>
<dbReference type="RefSeq" id="WP_132778062.1">
    <property type="nucleotide sequence ID" value="NZ_SMBZ01000027.1"/>
</dbReference>
<name>A0A4R3VVI6_9SPHI</name>
<gene>
    <name evidence="1" type="ORF">EDC17_102740</name>
</gene>
<protein>
    <submittedName>
        <fullName evidence="1">Uncharacterized protein</fullName>
    </submittedName>
</protein>
<accession>A0A4R3VVI6</accession>
<evidence type="ECO:0000313" key="1">
    <source>
        <dbReference type="EMBL" id="TCV11583.1"/>
    </source>
</evidence>
<evidence type="ECO:0000313" key="2">
    <source>
        <dbReference type="Proteomes" id="UP000295197"/>
    </source>
</evidence>
<dbReference type="OrthoDB" id="1524666at2"/>
<organism evidence="1 2">
    <name type="scientific">Sphingobacterium alimentarium</name>
    <dbReference type="NCBI Taxonomy" id="797292"/>
    <lineage>
        <taxon>Bacteria</taxon>
        <taxon>Pseudomonadati</taxon>
        <taxon>Bacteroidota</taxon>
        <taxon>Sphingobacteriia</taxon>
        <taxon>Sphingobacteriales</taxon>
        <taxon>Sphingobacteriaceae</taxon>
        <taxon>Sphingobacterium</taxon>
    </lineage>
</organism>
<reference evidence="1 2" key="1">
    <citation type="submission" date="2019-03" db="EMBL/GenBank/DDBJ databases">
        <title>Genomic Encyclopedia of Type Strains, Phase IV (KMG-IV): sequencing the most valuable type-strain genomes for metagenomic binning, comparative biology and taxonomic classification.</title>
        <authorList>
            <person name="Goeker M."/>
        </authorList>
    </citation>
    <scope>NUCLEOTIDE SEQUENCE [LARGE SCALE GENOMIC DNA]</scope>
    <source>
        <strain evidence="1 2">DSM 22362</strain>
    </source>
</reference>
<sequence length="90" mass="10584">MVSITQYNLDKIENLLLDLGYKVRYEKGNFRTGACVIQHTKVIVVNKFSNLEIKINSLIQLLREFDVSKEDLNDDKQWTFYKSLIKKEEG</sequence>
<dbReference type="Proteomes" id="UP000295197">
    <property type="component" value="Unassembled WGS sequence"/>
</dbReference>
<comment type="caution">
    <text evidence="1">The sequence shown here is derived from an EMBL/GenBank/DDBJ whole genome shotgun (WGS) entry which is preliminary data.</text>
</comment>